<feature type="compositionally biased region" description="Basic and acidic residues" evidence="7">
    <location>
        <begin position="142"/>
        <end position="152"/>
    </location>
</feature>
<proteinExistence type="inferred from homology"/>
<dbReference type="Gene3D" id="2.30.31.10">
    <property type="entry name" value="Transcriptional Coactivator Pc4, Chain A"/>
    <property type="match status" value="1"/>
</dbReference>
<dbReference type="GO" id="GO:0005634">
    <property type="term" value="C:nucleus"/>
    <property type="evidence" value="ECO:0007669"/>
    <property type="project" value="UniProtKB-SubCell"/>
</dbReference>
<evidence type="ECO:0000256" key="4">
    <source>
        <dbReference type="ARBA" id="ARBA00023125"/>
    </source>
</evidence>
<comment type="similarity">
    <text evidence="2">Belongs to the transcriptional coactivator PC4 family.</text>
</comment>
<keyword evidence="6" id="KW-0539">Nucleus</keyword>
<dbReference type="InterPro" id="IPR045125">
    <property type="entry name" value="Sub1/Tcp4-like"/>
</dbReference>
<accession>A0AAN4TA30</accession>
<dbReference type="PANTHER" id="PTHR13215">
    <property type="entry name" value="RNA POLYMERASE II TRANSCRIPTIONAL COACTIVATOR"/>
    <property type="match status" value="1"/>
</dbReference>
<feature type="region of interest" description="Disordered" evidence="7">
    <location>
        <begin position="118"/>
        <end position="164"/>
    </location>
</feature>
<dbReference type="SUPFAM" id="SSF54447">
    <property type="entry name" value="ssDNA-binding transcriptional regulator domain"/>
    <property type="match status" value="1"/>
</dbReference>
<keyword evidence="5" id="KW-0804">Transcription</keyword>
<evidence type="ECO:0000256" key="5">
    <source>
        <dbReference type="ARBA" id="ARBA00023163"/>
    </source>
</evidence>
<evidence type="ECO:0000313" key="10">
    <source>
        <dbReference type="Proteomes" id="UP000051487"/>
    </source>
</evidence>
<evidence type="ECO:0000256" key="6">
    <source>
        <dbReference type="ARBA" id="ARBA00023242"/>
    </source>
</evidence>
<comment type="caution">
    <text evidence="9">The sequence shown here is derived from an EMBL/GenBank/DDBJ whole genome shotgun (WGS) entry which is preliminary data.</text>
</comment>
<dbReference type="GO" id="GO:0003713">
    <property type="term" value="F:transcription coactivator activity"/>
    <property type="evidence" value="ECO:0007669"/>
    <property type="project" value="InterPro"/>
</dbReference>
<keyword evidence="4" id="KW-0238">DNA-binding</keyword>
<dbReference type="AlphaFoldDB" id="A0AAN4TA30"/>
<evidence type="ECO:0000313" key="9">
    <source>
        <dbReference type="EMBL" id="GAQ06935.1"/>
    </source>
</evidence>
<dbReference type="Proteomes" id="UP000051487">
    <property type="component" value="Unassembled WGS sequence"/>
</dbReference>
<feature type="region of interest" description="Disordered" evidence="7">
    <location>
        <begin position="1"/>
        <end position="20"/>
    </location>
</feature>
<name>A0AAN4TA30_ASPLE</name>
<reference evidence="9 10" key="1">
    <citation type="submission" date="2015-11" db="EMBL/GenBank/DDBJ databases">
        <title>Aspergillus lentulus strain IFM 54703T.</title>
        <authorList>
            <person name="Kusuya Y."/>
            <person name="Sakai K."/>
            <person name="Kamei K."/>
            <person name="Takahashi H."/>
            <person name="Yaguchi T."/>
        </authorList>
    </citation>
    <scope>NUCLEOTIDE SEQUENCE [LARGE SCALE GENOMIC DNA]</scope>
    <source>
        <strain evidence="9 10">IFM 54703</strain>
    </source>
</reference>
<dbReference type="InterPro" id="IPR003173">
    <property type="entry name" value="PC4_C"/>
</dbReference>
<evidence type="ECO:0000256" key="2">
    <source>
        <dbReference type="ARBA" id="ARBA00009001"/>
    </source>
</evidence>
<dbReference type="Pfam" id="PF02229">
    <property type="entry name" value="PC4"/>
    <property type="match status" value="1"/>
</dbReference>
<evidence type="ECO:0000256" key="3">
    <source>
        <dbReference type="ARBA" id="ARBA00023015"/>
    </source>
</evidence>
<comment type="subcellular location">
    <subcellularLocation>
        <location evidence="1">Nucleus</location>
    </subcellularLocation>
</comment>
<evidence type="ECO:0000256" key="1">
    <source>
        <dbReference type="ARBA" id="ARBA00004123"/>
    </source>
</evidence>
<evidence type="ECO:0000256" key="7">
    <source>
        <dbReference type="SAM" id="MobiDB-lite"/>
    </source>
</evidence>
<dbReference type="InterPro" id="IPR009044">
    <property type="entry name" value="ssDNA-bd_transcriptional_reg"/>
</dbReference>
<dbReference type="FunFam" id="2.30.31.10:FF:000006">
    <property type="entry name" value="Putative RNA polymerase II transcriptional coactivator"/>
    <property type="match status" value="1"/>
</dbReference>
<sequence length="164" mass="18403">MPSGPGKRLPSVSDDCNNNENFQQKKAKTEASMSSSPHNMLNAVNWKVDANGDKFWELSKMRRVTISSFRGKTLVNIREYYEKDGQELPGKKGISLPIDQFSVLVTLLPDIEMALKESGEFVPRPDYPQAKKKPNGDDSDETDHSAESESKYSMKNIEATSEED</sequence>
<dbReference type="EMBL" id="BCLY01000008">
    <property type="protein sequence ID" value="GAQ06935.1"/>
    <property type="molecule type" value="Genomic_DNA"/>
</dbReference>
<gene>
    <name evidence="9" type="ORF">ALT_4256</name>
</gene>
<organism evidence="9 10">
    <name type="scientific">Aspergillus lentulus</name>
    <dbReference type="NCBI Taxonomy" id="293939"/>
    <lineage>
        <taxon>Eukaryota</taxon>
        <taxon>Fungi</taxon>
        <taxon>Dikarya</taxon>
        <taxon>Ascomycota</taxon>
        <taxon>Pezizomycotina</taxon>
        <taxon>Eurotiomycetes</taxon>
        <taxon>Eurotiomycetidae</taxon>
        <taxon>Eurotiales</taxon>
        <taxon>Aspergillaceae</taxon>
        <taxon>Aspergillus</taxon>
        <taxon>Aspergillus subgen. Fumigati</taxon>
    </lineage>
</organism>
<evidence type="ECO:0000259" key="8">
    <source>
        <dbReference type="Pfam" id="PF02229"/>
    </source>
</evidence>
<dbReference type="GO" id="GO:0003677">
    <property type="term" value="F:DNA binding"/>
    <property type="evidence" value="ECO:0007669"/>
    <property type="project" value="UniProtKB-KW"/>
</dbReference>
<keyword evidence="3" id="KW-0805">Transcription regulation</keyword>
<dbReference type="GO" id="GO:0060261">
    <property type="term" value="P:positive regulation of transcription initiation by RNA polymerase II"/>
    <property type="evidence" value="ECO:0007669"/>
    <property type="project" value="InterPro"/>
</dbReference>
<protein>
    <submittedName>
        <fullName evidence="9">RNA polymerase II transcriptional coactivator</fullName>
    </submittedName>
</protein>
<feature type="domain" description="Transcriptional coactivator p15 (PC4) C-terminal" evidence="8">
    <location>
        <begin position="56"/>
        <end position="105"/>
    </location>
</feature>